<evidence type="ECO:0000313" key="1">
    <source>
        <dbReference type="EMBL" id="KAJ8389314.1"/>
    </source>
</evidence>
<dbReference type="AlphaFoldDB" id="A0AAD7RRZ0"/>
<sequence>MLGPRPQLCLFFVFPRVFPFSLCFCSPCQFLYLCVCVVGAAFLPGILRIPPDYHGSATPALPAHLSSIIISPAVYINPGFSSTHRQIVVISGSLLAYPPAFLPTRLPAYPLPCLPACLPTRFPACLPLSSALTVASLPQSL</sequence>
<comment type="caution">
    <text evidence="1">The sequence shown here is derived from an EMBL/GenBank/DDBJ whole genome shotgun (WGS) entry which is preliminary data.</text>
</comment>
<organism evidence="1 2">
    <name type="scientific">Aldrovandia affinis</name>
    <dbReference type="NCBI Taxonomy" id="143900"/>
    <lineage>
        <taxon>Eukaryota</taxon>
        <taxon>Metazoa</taxon>
        <taxon>Chordata</taxon>
        <taxon>Craniata</taxon>
        <taxon>Vertebrata</taxon>
        <taxon>Euteleostomi</taxon>
        <taxon>Actinopterygii</taxon>
        <taxon>Neopterygii</taxon>
        <taxon>Teleostei</taxon>
        <taxon>Notacanthiformes</taxon>
        <taxon>Halosauridae</taxon>
        <taxon>Aldrovandia</taxon>
    </lineage>
</organism>
<gene>
    <name evidence="1" type="ORF">AAFF_G00121790</name>
</gene>
<accession>A0AAD7RRZ0</accession>
<protein>
    <submittedName>
        <fullName evidence="1">Uncharacterized protein</fullName>
    </submittedName>
</protein>
<proteinExistence type="predicted"/>
<dbReference type="Proteomes" id="UP001221898">
    <property type="component" value="Unassembled WGS sequence"/>
</dbReference>
<name>A0AAD7RRZ0_9TELE</name>
<feature type="non-terminal residue" evidence="1">
    <location>
        <position position="141"/>
    </location>
</feature>
<keyword evidence="2" id="KW-1185">Reference proteome</keyword>
<reference evidence="1" key="1">
    <citation type="journal article" date="2023" name="Science">
        <title>Genome structures resolve the early diversification of teleost fishes.</title>
        <authorList>
            <person name="Parey E."/>
            <person name="Louis A."/>
            <person name="Montfort J."/>
            <person name="Bouchez O."/>
            <person name="Roques C."/>
            <person name="Iampietro C."/>
            <person name="Lluch J."/>
            <person name="Castinel A."/>
            <person name="Donnadieu C."/>
            <person name="Desvignes T."/>
            <person name="Floi Bucao C."/>
            <person name="Jouanno E."/>
            <person name="Wen M."/>
            <person name="Mejri S."/>
            <person name="Dirks R."/>
            <person name="Jansen H."/>
            <person name="Henkel C."/>
            <person name="Chen W.J."/>
            <person name="Zahm M."/>
            <person name="Cabau C."/>
            <person name="Klopp C."/>
            <person name="Thompson A.W."/>
            <person name="Robinson-Rechavi M."/>
            <person name="Braasch I."/>
            <person name="Lecointre G."/>
            <person name="Bobe J."/>
            <person name="Postlethwait J.H."/>
            <person name="Berthelot C."/>
            <person name="Roest Crollius H."/>
            <person name="Guiguen Y."/>
        </authorList>
    </citation>
    <scope>NUCLEOTIDE SEQUENCE</scope>
    <source>
        <strain evidence="1">NC1722</strain>
    </source>
</reference>
<evidence type="ECO:0000313" key="2">
    <source>
        <dbReference type="Proteomes" id="UP001221898"/>
    </source>
</evidence>
<dbReference type="EMBL" id="JAINUG010000184">
    <property type="protein sequence ID" value="KAJ8389314.1"/>
    <property type="molecule type" value="Genomic_DNA"/>
</dbReference>